<name>A0A9X3F848_9BACT</name>
<dbReference type="SUPFAM" id="SSF52309">
    <property type="entry name" value="N-(deoxy)ribosyltransferase-like"/>
    <property type="match status" value="1"/>
</dbReference>
<gene>
    <name evidence="1" type="ORF">OU798_18325</name>
</gene>
<dbReference type="EMBL" id="JAPOHD010000044">
    <property type="protein sequence ID" value="MCY1722316.1"/>
    <property type="molecule type" value="Genomic_DNA"/>
</dbReference>
<dbReference type="AlphaFoldDB" id="A0A9X3F848"/>
<sequence length="319" mass="36716">MGMMTPPKVCHITGLVTENFPSEWDLVEYVVQINDKRILFRFGFGHTNSDFVESNKYILQGLILNDKLTAEFYTVKSPVLDNEKLEAMIRNALVPLTPEDKITHLLTYLHSLQEYEGSEVPFFDNEDKQELAKKLYFKNYDELIFYLFTLFNLGLIDGIDVSSKDGRELANIRFTFQGLAKVIELNESGTQSERCFVAMSFSEDLIGTRQAIKSAIDEVGFKPILIDEIHYDADVTINDALIAEIKKCKFLVADFSQHKHGVYFEAGFALGLGRPVIYLCKEEDFSNTHFDTNHYPHILYNNLNEHQEKLKTKIEAWIK</sequence>
<protein>
    <recommendedName>
        <fullName evidence="3">Nucleoside 2-deoxyribosyltransferase</fullName>
    </recommendedName>
</protein>
<dbReference type="Proteomes" id="UP001145087">
    <property type="component" value="Unassembled WGS sequence"/>
</dbReference>
<evidence type="ECO:0008006" key="3">
    <source>
        <dbReference type="Google" id="ProtNLM"/>
    </source>
</evidence>
<dbReference type="RefSeq" id="WP_343334642.1">
    <property type="nucleotide sequence ID" value="NZ_JAPOHD010000044.1"/>
</dbReference>
<keyword evidence="2" id="KW-1185">Reference proteome</keyword>
<comment type="caution">
    <text evidence="1">The sequence shown here is derived from an EMBL/GenBank/DDBJ whole genome shotgun (WGS) entry which is preliminary data.</text>
</comment>
<organism evidence="1 2">
    <name type="scientific">Draconibacterium aestuarii</name>
    <dbReference type="NCBI Taxonomy" id="2998507"/>
    <lineage>
        <taxon>Bacteria</taxon>
        <taxon>Pseudomonadati</taxon>
        <taxon>Bacteroidota</taxon>
        <taxon>Bacteroidia</taxon>
        <taxon>Marinilabiliales</taxon>
        <taxon>Prolixibacteraceae</taxon>
        <taxon>Draconibacterium</taxon>
    </lineage>
</organism>
<proteinExistence type="predicted"/>
<evidence type="ECO:0000313" key="1">
    <source>
        <dbReference type="EMBL" id="MCY1722316.1"/>
    </source>
</evidence>
<dbReference type="Gene3D" id="3.40.50.450">
    <property type="match status" value="1"/>
</dbReference>
<evidence type="ECO:0000313" key="2">
    <source>
        <dbReference type="Proteomes" id="UP001145087"/>
    </source>
</evidence>
<reference evidence="1" key="1">
    <citation type="submission" date="2022-11" db="EMBL/GenBank/DDBJ databases">
        <title>Marilongibacter aestuarii gen. nov., sp. nov., isolated from tidal flat sediment.</title>
        <authorList>
            <person name="Jiayan W."/>
        </authorList>
    </citation>
    <scope>NUCLEOTIDE SEQUENCE</scope>
    <source>
        <strain evidence="1">Z1-6</strain>
    </source>
</reference>
<accession>A0A9X3F848</accession>